<reference evidence="2" key="1">
    <citation type="journal article" date="2019" name="Int. J. Syst. Evol. Microbiol.">
        <title>The Global Catalogue of Microorganisms (GCM) 10K type strain sequencing project: providing services to taxonomists for standard genome sequencing and annotation.</title>
        <authorList>
            <consortium name="The Broad Institute Genomics Platform"/>
            <consortium name="The Broad Institute Genome Sequencing Center for Infectious Disease"/>
            <person name="Wu L."/>
            <person name="Ma J."/>
        </authorList>
    </citation>
    <scope>NUCLEOTIDE SEQUENCE [LARGE SCALE GENOMIC DNA]</scope>
    <source>
        <strain evidence="2">KCTC 52640</strain>
    </source>
</reference>
<evidence type="ECO:0000313" key="2">
    <source>
        <dbReference type="Proteomes" id="UP001595462"/>
    </source>
</evidence>
<dbReference type="RefSeq" id="WP_380687484.1">
    <property type="nucleotide sequence ID" value="NZ_JBHRSS010000003.1"/>
</dbReference>
<comment type="caution">
    <text evidence="1">The sequence shown here is derived from an EMBL/GenBank/DDBJ whole genome shotgun (WGS) entry which is preliminary data.</text>
</comment>
<evidence type="ECO:0008006" key="3">
    <source>
        <dbReference type="Google" id="ProtNLM"/>
    </source>
</evidence>
<evidence type="ECO:0000313" key="1">
    <source>
        <dbReference type="EMBL" id="MFC3103444.1"/>
    </source>
</evidence>
<accession>A0ABV7EL72</accession>
<gene>
    <name evidence="1" type="ORF">ACFOSU_06000</name>
</gene>
<dbReference type="EMBL" id="JBHRSS010000003">
    <property type="protein sequence ID" value="MFC3103444.1"/>
    <property type="molecule type" value="Genomic_DNA"/>
</dbReference>
<keyword evidence="2" id="KW-1185">Reference proteome</keyword>
<dbReference type="Proteomes" id="UP001595462">
    <property type="component" value="Unassembled WGS sequence"/>
</dbReference>
<protein>
    <recommendedName>
        <fullName evidence="3">Response regulatory domain-containing protein</fullName>
    </recommendedName>
</protein>
<organism evidence="1 2">
    <name type="scientific">Salinisphaera aquimarina</name>
    <dbReference type="NCBI Taxonomy" id="2094031"/>
    <lineage>
        <taxon>Bacteria</taxon>
        <taxon>Pseudomonadati</taxon>
        <taxon>Pseudomonadota</taxon>
        <taxon>Gammaproteobacteria</taxon>
        <taxon>Salinisphaerales</taxon>
        <taxon>Salinisphaeraceae</taxon>
        <taxon>Salinisphaera</taxon>
    </lineage>
</organism>
<sequence length="83" mass="9354">MAFDDTSIDHTTVIWRTRPSSIGFDAFRDNEHSARTKEAAPAFAVLQKPIAAGHLKDVLRRISAMWMLISSLPMQLFQRAVVL</sequence>
<name>A0ABV7EL72_9GAMM</name>
<proteinExistence type="predicted"/>